<evidence type="ECO:0008006" key="3">
    <source>
        <dbReference type="Google" id="ProtNLM"/>
    </source>
</evidence>
<dbReference type="STRING" id="1071383.J7RQQ4"/>
<dbReference type="SUPFAM" id="SSF53448">
    <property type="entry name" value="Nucleotide-diphospho-sugar transferases"/>
    <property type="match status" value="1"/>
</dbReference>
<dbReference type="GeneID" id="34527893"/>
<evidence type="ECO:0000313" key="2">
    <source>
        <dbReference type="Proteomes" id="UP000006310"/>
    </source>
</evidence>
<dbReference type="KEGG" id="kng:KNAG_0J00550"/>
<dbReference type="eggNOG" id="KOG1950">
    <property type="taxonomic scope" value="Eukaryota"/>
</dbReference>
<dbReference type="Gene3D" id="3.90.550.10">
    <property type="entry name" value="Spore Coat Polysaccharide Biosynthesis Protein SpsA, Chain A"/>
    <property type="match status" value="1"/>
</dbReference>
<reference evidence="2" key="2">
    <citation type="submission" date="2012-08" db="EMBL/GenBank/DDBJ databases">
        <title>Genome sequence of Kazachstania naganishii.</title>
        <authorList>
            <person name="Gordon J.L."/>
            <person name="Armisen D."/>
            <person name="Proux-Wera E."/>
            <person name="OhEigeartaigh S.S."/>
            <person name="Byrne K.P."/>
            <person name="Wolfe K.H."/>
        </authorList>
    </citation>
    <scope>NUCLEOTIDE SEQUENCE [LARGE SCALE GENOMIC DNA]</scope>
    <source>
        <strain evidence="2">ATCC MYA-139 / BCRC 22969 / CBS 8797 / CCRC 22969 / KCTC 17520 / NBRC 10181 / NCYC 3082</strain>
    </source>
</reference>
<proteinExistence type="predicted"/>
<dbReference type="InterPro" id="IPR029044">
    <property type="entry name" value="Nucleotide-diphossugar_trans"/>
</dbReference>
<dbReference type="PANTHER" id="PTHR11183">
    <property type="entry name" value="GLYCOGENIN SUBFAMILY MEMBER"/>
    <property type="match status" value="1"/>
</dbReference>
<dbReference type="RefSeq" id="XP_022466383.1">
    <property type="nucleotide sequence ID" value="XM_022610048.1"/>
</dbReference>
<sequence length="489" mass="58065">MRIFSRRRAKWLLLFLFIVWIVVFSIRTIVQFQINEEINYYRRYFKEKKDGLQGVYNPLDIKQIPVDVIDALYARKLERVEKDTDKPIDWSKYAYVSYVAHPEYLCNTLIMFNALKNKYPTKAKLVLLLYDNGLEHEEQYLEEREKLVARIQEIDKDQVVIKYVERLTKPNDYTQWATSLTKLHVFNQTEFERVVYLDNDALLKGNMDELFFLPPYIAFASPLSYWHLRGKDMKHAYDEVKHEGHPTNVQSYTRKLLTRIKKDKMIYNHLPSLPYSLFLDTENVAKDIIDSSSNFHFIKWLTGHKSSELKFATDLMVIKPSTEMFQYITDYVLPTAMPTNSAYDMDVLNEEIYNLKRTIFEQFDLFRRLKSMFVPELLVLPFSRYGLVSGTIKEQEYYPIMENGILGYKDIDEAGNAVTKDVADCVAEAKYIHYSDYPMGKPWMYKEFAQFMCYVPDKVKEEQAKPLQQICDVWNSVYIPFFEDRNMCN</sequence>
<dbReference type="GO" id="GO:0008375">
    <property type="term" value="F:acetylglucosaminyltransferase activity"/>
    <property type="evidence" value="ECO:0007669"/>
    <property type="project" value="EnsemblFungi"/>
</dbReference>
<name>J7RQQ4_HUIN7</name>
<dbReference type="InterPro" id="IPR050587">
    <property type="entry name" value="GNT1/Glycosyltrans_8"/>
</dbReference>
<gene>
    <name evidence="1" type="primary">KNAG0J00550</name>
    <name evidence="1" type="ordered locus">KNAG_0J00550</name>
</gene>
<dbReference type="HOGENOM" id="CLU_034860_1_0_1"/>
<dbReference type="GO" id="GO:0006487">
    <property type="term" value="P:protein N-linked glycosylation"/>
    <property type="evidence" value="ECO:0007669"/>
    <property type="project" value="EnsemblFungi"/>
</dbReference>
<dbReference type="GO" id="GO:0005797">
    <property type="term" value="C:Golgi medial cisterna"/>
    <property type="evidence" value="ECO:0007669"/>
    <property type="project" value="EnsemblFungi"/>
</dbReference>
<reference evidence="1 2" key="1">
    <citation type="journal article" date="2011" name="Proc. Natl. Acad. Sci. U.S.A.">
        <title>Evolutionary erosion of yeast sex chromosomes by mating-type switching accidents.</title>
        <authorList>
            <person name="Gordon J.L."/>
            <person name="Armisen D."/>
            <person name="Proux-Wera E."/>
            <person name="Oheigeartaigh S.S."/>
            <person name="Byrne K.P."/>
            <person name="Wolfe K.H."/>
        </authorList>
    </citation>
    <scope>NUCLEOTIDE SEQUENCE [LARGE SCALE GENOMIC DNA]</scope>
    <source>
        <strain evidence="2">ATCC MYA-139 / BCRC 22969 / CBS 8797 / CCRC 22969 / KCTC 17520 / NBRC 10181 / NCYC 3082</strain>
    </source>
</reference>
<dbReference type="AlphaFoldDB" id="J7RQQ4"/>
<accession>J7RQQ4</accession>
<dbReference type="OrthoDB" id="2014201at2759"/>
<evidence type="ECO:0000313" key="1">
    <source>
        <dbReference type="EMBL" id="CCK72138.1"/>
    </source>
</evidence>
<dbReference type="Proteomes" id="UP000006310">
    <property type="component" value="Chromosome 10"/>
</dbReference>
<protein>
    <recommendedName>
        <fullName evidence="3">Glycosyltransferase family 8 protein</fullName>
    </recommendedName>
</protein>
<dbReference type="OMA" id="ILPHRVY"/>
<organism evidence="1 2">
    <name type="scientific">Huiozyma naganishii (strain ATCC MYA-139 / BCRC 22969 / CBS 8797 / KCTC 17520 / NBRC 10181 / NCYC 3082 / Yp74L-3)</name>
    <name type="common">Yeast</name>
    <name type="synonym">Kazachstania naganishii</name>
    <dbReference type="NCBI Taxonomy" id="1071383"/>
    <lineage>
        <taxon>Eukaryota</taxon>
        <taxon>Fungi</taxon>
        <taxon>Dikarya</taxon>
        <taxon>Ascomycota</taxon>
        <taxon>Saccharomycotina</taxon>
        <taxon>Saccharomycetes</taxon>
        <taxon>Saccharomycetales</taxon>
        <taxon>Saccharomycetaceae</taxon>
        <taxon>Huiozyma</taxon>
    </lineage>
</organism>
<dbReference type="EMBL" id="HE978323">
    <property type="protein sequence ID" value="CCK72138.1"/>
    <property type="molecule type" value="Genomic_DNA"/>
</dbReference>
<keyword evidence="2" id="KW-1185">Reference proteome</keyword>